<protein>
    <submittedName>
        <fullName evidence="3">Uncharacterized protein</fullName>
    </submittedName>
</protein>
<evidence type="ECO:0000256" key="1">
    <source>
        <dbReference type="SAM" id="MobiDB-lite"/>
    </source>
</evidence>
<evidence type="ECO:0000313" key="4">
    <source>
        <dbReference type="Proteomes" id="UP000813462"/>
    </source>
</evidence>
<sequence>MALTWVLWSLGLLANGSPFQIDISFKHTPEDIIAQTQSREKGKEKEKVSDLQPTTDKKNNRQKQILVLEDGSKDKPLDEMHLALELCPDFNAPKHTVVSTREEKLNDLYAGILHQARISNIDP</sequence>
<feature type="compositionally biased region" description="Basic and acidic residues" evidence="1">
    <location>
        <begin position="38"/>
        <end position="59"/>
    </location>
</feature>
<evidence type="ECO:0000313" key="3">
    <source>
        <dbReference type="EMBL" id="KAH7516901.1"/>
    </source>
</evidence>
<keyword evidence="2" id="KW-0732">Signal</keyword>
<gene>
    <name evidence="3" type="ORF">FEM48_Zijuj09G0004200</name>
</gene>
<proteinExistence type="predicted"/>
<feature type="region of interest" description="Disordered" evidence="1">
    <location>
        <begin position="33"/>
        <end position="72"/>
    </location>
</feature>
<feature type="chain" id="PRO_5037340300" evidence="2">
    <location>
        <begin position="19"/>
        <end position="123"/>
    </location>
</feature>
<comment type="caution">
    <text evidence="3">The sequence shown here is derived from an EMBL/GenBank/DDBJ whole genome shotgun (WGS) entry which is preliminary data.</text>
</comment>
<accession>A0A978UPV1</accession>
<name>A0A978UPV1_ZIZJJ</name>
<dbReference type="EMBL" id="JAEACU010000009">
    <property type="protein sequence ID" value="KAH7516901.1"/>
    <property type="molecule type" value="Genomic_DNA"/>
</dbReference>
<evidence type="ECO:0000256" key="2">
    <source>
        <dbReference type="SAM" id="SignalP"/>
    </source>
</evidence>
<dbReference type="AlphaFoldDB" id="A0A978UPV1"/>
<organism evidence="3 4">
    <name type="scientific">Ziziphus jujuba var. spinosa</name>
    <dbReference type="NCBI Taxonomy" id="714518"/>
    <lineage>
        <taxon>Eukaryota</taxon>
        <taxon>Viridiplantae</taxon>
        <taxon>Streptophyta</taxon>
        <taxon>Embryophyta</taxon>
        <taxon>Tracheophyta</taxon>
        <taxon>Spermatophyta</taxon>
        <taxon>Magnoliopsida</taxon>
        <taxon>eudicotyledons</taxon>
        <taxon>Gunneridae</taxon>
        <taxon>Pentapetalae</taxon>
        <taxon>rosids</taxon>
        <taxon>fabids</taxon>
        <taxon>Rosales</taxon>
        <taxon>Rhamnaceae</taxon>
        <taxon>Paliureae</taxon>
        <taxon>Ziziphus</taxon>
    </lineage>
</organism>
<dbReference type="Proteomes" id="UP000813462">
    <property type="component" value="Unassembled WGS sequence"/>
</dbReference>
<reference evidence="3" key="1">
    <citation type="journal article" date="2021" name="Front. Plant Sci.">
        <title>Chromosome-Scale Genome Assembly for Chinese Sour Jujube and Insights Into Its Genome Evolution and Domestication Signature.</title>
        <authorList>
            <person name="Shen L.-Y."/>
            <person name="Luo H."/>
            <person name="Wang X.-L."/>
            <person name="Wang X.-M."/>
            <person name="Qiu X.-J."/>
            <person name="Liu H."/>
            <person name="Zhou S.-S."/>
            <person name="Jia K.-H."/>
            <person name="Nie S."/>
            <person name="Bao Y.-T."/>
            <person name="Zhang R.-G."/>
            <person name="Yun Q.-Z."/>
            <person name="Chai Y.-H."/>
            <person name="Lu J.-Y."/>
            <person name="Li Y."/>
            <person name="Zhao S.-W."/>
            <person name="Mao J.-F."/>
            <person name="Jia S.-G."/>
            <person name="Mao Y.-M."/>
        </authorList>
    </citation>
    <scope>NUCLEOTIDE SEQUENCE</scope>
    <source>
        <strain evidence="3">AT0</strain>
        <tissue evidence="3">Leaf</tissue>
    </source>
</reference>
<feature type="signal peptide" evidence="2">
    <location>
        <begin position="1"/>
        <end position="18"/>
    </location>
</feature>